<keyword evidence="3" id="KW-1185">Reference proteome</keyword>
<dbReference type="InterPro" id="IPR014833">
    <property type="entry name" value="TnsA_N"/>
</dbReference>
<evidence type="ECO:0000313" key="3">
    <source>
        <dbReference type="Proteomes" id="UP001248581"/>
    </source>
</evidence>
<accession>A0ABY9TJE6</accession>
<dbReference type="InterPro" id="IPR011856">
    <property type="entry name" value="tRNA_endonuc-like_dom_sf"/>
</dbReference>
<dbReference type="RefSeq" id="WP_348387878.1">
    <property type="nucleotide sequence ID" value="NZ_CP134146.1"/>
</dbReference>
<dbReference type="Proteomes" id="UP001248581">
    <property type="component" value="Chromosome"/>
</dbReference>
<sequence length="275" mass="32237">MPKGRKLESIADYQRALKNKYGLGQGSKYKPWLRVQDVKSRGTRSQIFGRKTNREHHLMSLLESELFYLIEFSDRVTDIREQFPILPLNYSQKVAKTLGVEHPKHPKTKEPIVLTTDLLLTVDSESGQYFHAISVKPEEEAGVDRVLQKVEIERICWELMGVKFSFYVGDDLRRIQSENIAWATFPFRKGPSYFSFELVTSALSLLKKKQYYKEDLCEKFIKNNIVNRDESLLLLKYLISEKFIEVDLNYSLGESDVIDIRNIAFEQRRFAYENF</sequence>
<name>A0ABY9TJE6_9GAMM</name>
<dbReference type="InterPro" id="IPR011335">
    <property type="entry name" value="Restrct_endonuc-II-like"/>
</dbReference>
<protein>
    <submittedName>
        <fullName evidence="2">TnsA endonuclease N-terminal domain-containing protein</fullName>
    </submittedName>
</protein>
<dbReference type="Gene3D" id="3.40.1350.10">
    <property type="match status" value="1"/>
</dbReference>
<dbReference type="EMBL" id="CP134146">
    <property type="protein sequence ID" value="WNC68724.1"/>
    <property type="molecule type" value="Genomic_DNA"/>
</dbReference>
<keyword evidence="2" id="KW-0378">Hydrolase</keyword>
<dbReference type="Pfam" id="PF08722">
    <property type="entry name" value="Tn7_TnsA-like_N"/>
    <property type="match status" value="1"/>
</dbReference>
<keyword evidence="2" id="KW-0255">Endonuclease</keyword>
<dbReference type="CDD" id="cd22362">
    <property type="entry name" value="TnsA_endonuclease-like"/>
    <property type="match status" value="1"/>
</dbReference>
<gene>
    <name evidence="2" type="ORF">RI845_00920</name>
</gene>
<evidence type="ECO:0000259" key="1">
    <source>
        <dbReference type="Pfam" id="PF08722"/>
    </source>
</evidence>
<dbReference type="GO" id="GO:0004519">
    <property type="term" value="F:endonuclease activity"/>
    <property type="evidence" value="ECO:0007669"/>
    <property type="project" value="UniProtKB-KW"/>
</dbReference>
<organism evidence="2 3">
    <name type="scientific">Thalassotalea nanhaiensis</name>
    <dbReference type="NCBI Taxonomy" id="3065648"/>
    <lineage>
        <taxon>Bacteria</taxon>
        <taxon>Pseudomonadati</taxon>
        <taxon>Pseudomonadota</taxon>
        <taxon>Gammaproteobacteria</taxon>
        <taxon>Alteromonadales</taxon>
        <taxon>Colwelliaceae</taxon>
        <taxon>Thalassotalea</taxon>
    </lineage>
</organism>
<reference evidence="3" key="1">
    <citation type="submission" date="2023-09" db="EMBL/GenBank/DDBJ databases">
        <authorList>
            <person name="Li S."/>
            <person name="Li X."/>
            <person name="Zhang C."/>
            <person name="Zhao Z."/>
        </authorList>
    </citation>
    <scope>NUCLEOTIDE SEQUENCE [LARGE SCALE GENOMIC DNA]</scope>
    <source>
        <strain evidence="3">SQ345</strain>
    </source>
</reference>
<dbReference type="SUPFAM" id="SSF52980">
    <property type="entry name" value="Restriction endonuclease-like"/>
    <property type="match status" value="1"/>
</dbReference>
<proteinExistence type="predicted"/>
<evidence type="ECO:0000313" key="2">
    <source>
        <dbReference type="EMBL" id="WNC68724.1"/>
    </source>
</evidence>
<feature type="domain" description="TnsA endonuclease N-terminal" evidence="1">
    <location>
        <begin position="73"/>
        <end position="166"/>
    </location>
</feature>
<keyword evidence="2" id="KW-0540">Nuclease</keyword>